<dbReference type="AlphaFoldDB" id="A0A1J5QAA4"/>
<dbReference type="GO" id="GO:0051607">
    <property type="term" value="P:defense response to virus"/>
    <property type="evidence" value="ECO:0007669"/>
    <property type="project" value="UniProtKB-KW"/>
</dbReference>
<evidence type="ECO:0000256" key="4">
    <source>
        <dbReference type="ARBA" id="ARBA00034327"/>
    </source>
</evidence>
<dbReference type="SUPFAM" id="SSF52467">
    <property type="entry name" value="DHS-like NAD/FAD-binding domain"/>
    <property type="match status" value="1"/>
</dbReference>
<comment type="catalytic activity">
    <reaction evidence="7">
        <text>NAD(+) + H2O = ADP-D-ribose + nicotinamide + H(+)</text>
        <dbReference type="Rhea" id="RHEA:16301"/>
        <dbReference type="ChEBI" id="CHEBI:15377"/>
        <dbReference type="ChEBI" id="CHEBI:15378"/>
        <dbReference type="ChEBI" id="CHEBI:17154"/>
        <dbReference type="ChEBI" id="CHEBI:57540"/>
        <dbReference type="ChEBI" id="CHEBI:57967"/>
        <dbReference type="EC" id="3.2.2.5"/>
    </reaction>
    <physiologicalReaction direction="left-to-right" evidence="7">
        <dbReference type="Rhea" id="RHEA:16302"/>
    </physiologicalReaction>
</comment>
<keyword evidence="1" id="KW-0378">Hydrolase</keyword>
<sequence>MDREIELFIQDYLKEIREDNAAIFAGAGLSAPAGFVNWRDLLRPIAEELRLDVDKEHDLVAVAQYHCNENGGNRHKLNQLLIEQLTVGAVPTDNHKVLARLPISTYWTTNYDQLIETALKDAGKIADVKYITEQLATTKSRRDAVVYKMHGDVEHPHDAVLIKDDYEKYHMKRGAFINALSGDLVSKTFLFIGFSFTDPNLDYVLSRVRVTFRENQRRHYCIFKKRTKQNDESDAEFENAQIKQRLAIEDLKRFNIKTLLINEYTQITEILARIERQYRQRTIFISGSAEEYGAWTKAETEEFLRDLSRALVQQGFRIATGVGLGVGDAVITGAIEEVYRARTGHIEDSLIMRPFPRANPDPAVRKQLWETYRQELISSAGVCVLVLGNKKVGDDIALADGVRREFEIAVDHGLSMVPIGATGYMARELWDQVVGSMETYYPGKNGDLKSKFDQLGNKVEKPAELISRILDFITLITKE</sequence>
<reference evidence="9" key="1">
    <citation type="submission" date="2016-10" db="EMBL/GenBank/DDBJ databases">
        <title>Sequence of Gallionella enrichment culture.</title>
        <authorList>
            <person name="Poehlein A."/>
            <person name="Muehling M."/>
            <person name="Daniel R."/>
        </authorList>
    </citation>
    <scope>NUCLEOTIDE SEQUENCE</scope>
</reference>
<gene>
    <name evidence="9" type="ORF">GALL_413920</name>
</gene>
<dbReference type="InterPro" id="IPR029035">
    <property type="entry name" value="DHS-like_NAD/FAD-binding_dom"/>
</dbReference>
<evidence type="ECO:0000256" key="1">
    <source>
        <dbReference type="ARBA" id="ARBA00022801"/>
    </source>
</evidence>
<dbReference type="CDD" id="cd01406">
    <property type="entry name" value="SIR2-like"/>
    <property type="match status" value="1"/>
</dbReference>
<keyword evidence="2" id="KW-0520">NAD</keyword>
<dbReference type="Gene3D" id="3.40.50.450">
    <property type="match status" value="1"/>
</dbReference>
<proteinExistence type="inferred from homology"/>
<protein>
    <recommendedName>
        <fullName evidence="6">NAD(+) hydrolase ThsA</fullName>
        <ecNumber evidence="4">3.2.2.5</ecNumber>
    </recommendedName>
</protein>
<comment type="caution">
    <text evidence="9">The sequence shown here is derived from an EMBL/GenBank/DDBJ whole genome shotgun (WGS) entry which is preliminary data.</text>
</comment>
<evidence type="ECO:0000256" key="5">
    <source>
        <dbReference type="ARBA" id="ARBA00035014"/>
    </source>
</evidence>
<evidence type="ECO:0000256" key="3">
    <source>
        <dbReference type="ARBA" id="ARBA00023118"/>
    </source>
</evidence>
<evidence type="ECO:0000259" key="8">
    <source>
        <dbReference type="PROSITE" id="PS50305"/>
    </source>
</evidence>
<feature type="domain" description="Deacetylase sirtuin-type" evidence="8">
    <location>
        <begin position="1"/>
        <end position="281"/>
    </location>
</feature>
<dbReference type="PROSITE" id="PS50305">
    <property type="entry name" value="SIRTUIN"/>
    <property type="match status" value="1"/>
</dbReference>
<evidence type="ECO:0000256" key="7">
    <source>
        <dbReference type="ARBA" id="ARBA00047575"/>
    </source>
</evidence>
<evidence type="ECO:0000313" key="9">
    <source>
        <dbReference type="EMBL" id="OIQ76919.1"/>
    </source>
</evidence>
<evidence type="ECO:0000256" key="6">
    <source>
        <dbReference type="ARBA" id="ARBA00035033"/>
    </source>
</evidence>
<accession>A0A1J5QAA4</accession>
<keyword evidence="3" id="KW-0051">Antiviral defense</keyword>
<name>A0A1J5QAA4_9ZZZZ</name>
<comment type="similarity">
    <text evidence="5">Belongs to the soluble Thoeris ThsA family.</text>
</comment>
<dbReference type="Pfam" id="PF18185">
    <property type="entry name" value="STALD"/>
    <property type="match status" value="1"/>
</dbReference>
<dbReference type="EC" id="3.2.2.5" evidence="4"/>
<organism evidence="9">
    <name type="scientific">mine drainage metagenome</name>
    <dbReference type="NCBI Taxonomy" id="410659"/>
    <lineage>
        <taxon>unclassified sequences</taxon>
        <taxon>metagenomes</taxon>
        <taxon>ecological metagenomes</taxon>
    </lineage>
</organism>
<dbReference type="GO" id="GO:0003953">
    <property type="term" value="F:NAD+ nucleosidase activity"/>
    <property type="evidence" value="ECO:0007669"/>
    <property type="project" value="UniProtKB-EC"/>
</dbReference>
<dbReference type="EMBL" id="MLJW01001739">
    <property type="protein sequence ID" value="OIQ76919.1"/>
    <property type="molecule type" value="Genomic_DNA"/>
</dbReference>
<dbReference type="InterPro" id="IPR041486">
    <property type="entry name" value="ThsA_STALD"/>
</dbReference>
<evidence type="ECO:0000256" key="2">
    <source>
        <dbReference type="ARBA" id="ARBA00023027"/>
    </source>
</evidence>
<dbReference type="InterPro" id="IPR026590">
    <property type="entry name" value="Ssirtuin_cat_dom"/>
</dbReference>
<dbReference type="Pfam" id="PF13289">
    <property type="entry name" value="SIR2_2"/>
    <property type="match status" value="1"/>
</dbReference>